<keyword evidence="4 7" id="KW-0812">Transmembrane</keyword>
<evidence type="ECO:0000256" key="7">
    <source>
        <dbReference type="RuleBase" id="RU363032"/>
    </source>
</evidence>
<dbReference type="SUPFAM" id="SSF161098">
    <property type="entry name" value="MetI-like"/>
    <property type="match status" value="1"/>
</dbReference>
<organism evidence="9 10">
    <name type="scientific">Parenemella sanctibonifatiensis</name>
    <dbReference type="NCBI Taxonomy" id="2016505"/>
    <lineage>
        <taxon>Bacteria</taxon>
        <taxon>Bacillati</taxon>
        <taxon>Actinomycetota</taxon>
        <taxon>Actinomycetes</taxon>
        <taxon>Propionibacteriales</taxon>
        <taxon>Propionibacteriaceae</taxon>
        <taxon>Parenemella</taxon>
    </lineage>
</organism>
<dbReference type="Gene3D" id="1.10.3720.10">
    <property type="entry name" value="MetI-like"/>
    <property type="match status" value="1"/>
</dbReference>
<dbReference type="Pfam" id="PF00528">
    <property type="entry name" value="BPD_transp_1"/>
    <property type="match status" value="1"/>
</dbReference>
<feature type="domain" description="ABC transmembrane type-1" evidence="8">
    <location>
        <begin position="88"/>
        <end position="313"/>
    </location>
</feature>
<evidence type="ECO:0000256" key="4">
    <source>
        <dbReference type="ARBA" id="ARBA00022692"/>
    </source>
</evidence>
<reference evidence="9 10" key="1">
    <citation type="submission" date="2017-07" db="EMBL/GenBank/DDBJ databases">
        <title>Draft whole genome sequences of clinical Proprionibacteriaceae strains.</title>
        <authorList>
            <person name="Bernier A.-M."/>
            <person name="Bernard K."/>
            <person name="Domingo M.-C."/>
        </authorList>
    </citation>
    <scope>NUCLEOTIDE SEQUENCE [LARGE SCALE GENOMIC DNA]</scope>
    <source>
        <strain evidence="9 10">NML 160184</strain>
    </source>
</reference>
<feature type="transmembrane region" description="Helical" evidence="7">
    <location>
        <begin position="27"/>
        <end position="50"/>
    </location>
</feature>
<name>A0A255EJS4_9ACTN</name>
<dbReference type="RefSeq" id="WP_094449350.1">
    <property type="nucleotide sequence ID" value="NZ_NMVI01000002.1"/>
</dbReference>
<accession>A0A255EJS4</accession>
<dbReference type="PANTHER" id="PTHR30193:SF41">
    <property type="entry name" value="DIACETYLCHITOBIOSE UPTAKE SYSTEM PERMEASE PROTEIN NGCF"/>
    <property type="match status" value="1"/>
</dbReference>
<gene>
    <name evidence="9" type="ORF">CGZ92_00105</name>
</gene>
<evidence type="ECO:0000259" key="8">
    <source>
        <dbReference type="PROSITE" id="PS50928"/>
    </source>
</evidence>
<evidence type="ECO:0000313" key="10">
    <source>
        <dbReference type="Proteomes" id="UP000216533"/>
    </source>
</evidence>
<proteinExistence type="inferred from homology"/>
<dbReference type="InterPro" id="IPR035906">
    <property type="entry name" value="MetI-like_sf"/>
</dbReference>
<keyword evidence="3" id="KW-1003">Cell membrane</keyword>
<feature type="transmembrane region" description="Helical" evidence="7">
    <location>
        <begin position="189"/>
        <end position="210"/>
    </location>
</feature>
<feature type="transmembrane region" description="Helical" evidence="7">
    <location>
        <begin position="247"/>
        <end position="270"/>
    </location>
</feature>
<evidence type="ECO:0000256" key="1">
    <source>
        <dbReference type="ARBA" id="ARBA00004651"/>
    </source>
</evidence>
<dbReference type="GO" id="GO:0055085">
    <property type="term" value="P:transmembrane transport"/>
    <property type="evidence" value="ECO:0007669"/>
    <property type="project" value="InterPro"/>
</dbReference>
<feature type="transmembrane region" description="Helical" evidence="7">
    <location>
        <begin position="92"/>
        <end position="116"/>
    </location>
</feature>
<evidence type="ECO:0000256" key="6">
    <source>
        <dbReference type="ARBA" id="ARBA00023136"/>
    </source>
</evidence>
<dbReference type="PROSITE" id="PS50928">
    <property type="entry name" value="ABC_TM1"/>
    <property type="match status" value="1"/>
</dbReference>
<evidence type="ECO:0000256" key="5">
    <source>
        <dbReference type="ARBA" id="ARBA00022989"/>
    </source>
</evidence>
<comment type="caution">
    <text evidence="9">The sequence shown here is derived from an EMBL/GenBank/DDBJ whole genome shotgun (WGS) entry which is preliminary data.</text>
</comment>
<comment type="subcellular location">
    <subcellularLocation>
        <location evidence="1 7">Cell membrane</location>
        <topology evidence="1 7">Multi-pass membrane protein</topology>
    </subcellularLocation>
</comment>
<dbReference type="AlphaFoldDB" id="A0A255EJS4"/>
<sequence>MSTTAIPTAAGTASPRRRRVKPSLDSVSFFAVFLGLPIGIYALFVLWPFAQAVAYSFTSWSGFSPDVTFIGIDNYIRIFNDPLWLTAMKNNLLLLIVVPLLVIFLSLTLAIVITVGGSSKGNVRGLAASSFYRIVSFFPYCIPAVVIGILWAQVFDPSNGPVNALLTDLGFAGFEAFPWLGDARTAMPVAMFVMLWGFVGFYMVLFVAAIKSIPAEIFEAARIDGAGRWTIGVRITLPLIRENVQTAYIYLGIMAIDAFVYMQAMFPFGGPQNTTLTMSQRLFRVAFQDGLFGVACAMGVVIAVLTLIMAAIVFTVNRFTGGKDQVTLA</sequence>
<keyword evidence="5 7" id="KW-1133">Transmembrane helix</keyword>
<keyword evidence="6 7" id="KW-0472">Membrane</keyword>
<keyword evidence="2 7" id="KW-0813">Transport</keyword>
<dbReference type="Proteomes" id="UP000216533">
    <property type="component" value="Unassembled WGS sequence"/>
</dbReference>
<feature type="transmembrane region" description="Helical" evidence="7">
    <location>
        <begin position="137"/>
        <end position="155"/>
    </location>
</feature>
<evidence type="ECO:0000256" key="3">
    <source>
        <dbReference type="ARBA" id="ARBA00022475"/>
    </source>
</evidence>
<dbReference type="GO" id="GO:0005886">
    <property type="term" value="C:plasma membrane"/>
    <property type="evidence" value="ECO:0007669"/>
    <property type="project" value="UniProtKB-SubCell"/>
</dbReference>
<dbReference type="PANTHER" id="PTHR30193">
    <property type="entry name" value="ABC TRANSPORTER PERMEASE PROTEIN"/>
    <property type="match status" value="1"/>
</dbReference>
<dbReference type="EMBL" id="NMVI01000002">
    <property type="protein sequence ID" value="OYN91490.1"/>
    <property type="molecule type" value="Genomic_DNA"/>
</dbReference>
<comment type="similarity">
    <text evidence="7">Belongs to the binding-protein-dependent transport system permease family.</text>
</comment>
<dbReference type="InterPro" id="IPR051393">
    <property type="entry name" value="ABC_transporter_permease"/>
</dbReference>
<evidence type="ECO:0000313" key="9">
    <source>
        <dbReference type="EMBL" id="OYN91490.1"/>
    </source>
</evidence>
<evidence type="ECO:0000256" key="2">
    <source>
        <dbReference type="ARBA" id="ARBA00022448"/>
    </source>
</evidence>
<dbReference type="CDD" id="cd06261">
    <property type="entry name" value="TM_PBP2"/>
    <property type="match status" value="1"/>
</dbReference>
<protein>
    <submittedName>
        <fullName evidence="9">Sugar ABC transporter permease</fullName>
    </submittedName>
</protein>
<feature type="transmembrane region" description="Helical" evidence="7">
    <location>
        <begin position="290"/>
        <end position="314"/>
    </location>
</feature>
<dbReference type="InterPro" id="IPR000515">
    <property type="entry name" value="MetI-like"/>
</dbReference>